<reference evidence="1 2" key="1">
    <citation type="submission" date="2014-04" db="EMBL/GenBank/DDBJ databases">
        <authorList>
            <consortium name="DOE Joint Genome Institute"/>
            <person name="Kuo A."/>
            <person name="Kohler A."/>
            <person name="Nagy L.G."/>
            <person name="Floudas D."/>
            <person name="Copeland A."/>
            <person name="Barry K.W."/>
            <person name="Cichocki N."/>
            <person name="Veneault-Fourrey C."/>
            <person name="LaButti K."/>
            <person name="Lindquist E.A."/>
            <person name="Lipzen A."/>
            <person name="Lundell T."/>
            <person name="Morin E."/>
            <person name="Murat C."/>
            <person name="Sun H."/>
            <person name="Tunlid A."/>
            <person name="Henrissat B."/>
            <person name="Grigoriev I.V."/>
            <person name="Hibbett D.S."/>
            <person name="Martin F."/>
            <person name="Nordberg H.P."/>
            <person name="Cantor M.N."/>
            <person name="Hua S.X."/>
        </authorList>
    </citation>
    <scope>NUCLEOTIDE SEQUENCE [LARGE SCALE GENOMIC DNA]</scope>
    <source>
        <strain evidence="1 2">Foug A</strain>
    </source>
</reference>
<name>A0A0C2YQ09_9AGAM</name>
<organism evidence="1 2">
    <name type="scientific">Scleroderma citrinum Foug A</name>
    <dbReference type="NCBI Taxonomy" id="1036808"/>
    <lineage>
        <taxon>Eukaryota</taxon>
        <taxon>Fungi</taxon>
        <taxon>Dikarya</taxon>
        <taxon>Basidiomycota</taxon>
        <taxon>Agaricomycotina</taxon>
        <taxon>Agaricomycetes</taxon>
        <taxon>Agaricomycetidae</taxon>
        <taxon>Boletales</taxon>
        <taxon>Sclerodermatineae</taxon>
        <taxon>Sclerodermataceae</taxon>
        <taxon>Scleroderma</taxon>
    </lineage>
</organism>
<dbReference type="InParanoid" id="A0A0C2YQ09"/>
<sequence>HGAMFVPLILGSDKTTVSVATGNNEYHLIYLSIGNLHNNIRRGHGQGVLLLGFLAIPKADHEQEEDVEFRNFQRHMLHTTLEAIFETLCPAMSEPKAKLCADGHYRCAIYGLGPYIADYPEQVLLACIVQGWCPMYVFHNMILNIKL</sequence>
<dbReference type="HOGENOM" id="CLU_006344_13_1_1"/>
<dbReference type="InterPro" id="IPR041078">
    <property type="entry name" value="Plavaka"/>
</dbReference>
<dbReference type="Proteomes" id="UP000053989">
    <property type="component" value="Unassembled WGS sequence"/>
</dbReference>
<reference evidence="2" key="2">
    <citation type="submission" date="2015-01" db="EMBL/GenBank/DDBJ databases">
        <title>Evolutionary Origins and Diversification of the Mycorrhizal Mutualists.</title>
        <authorList>
            <consortium name="DOE Joint Genome Institute"/>
            <consortium name="Mycorrhizal Genomics Consortium"/>
            <person name="Kohler A."/>
            <person name="Kuo A."/>
            <person name="Nagy L.G."/>
            <person name="Floudas D."/>
            <person name="Copeland A."/>
            <person name="Barry K.W."/>
            <person name="Cichocki N."/>
            <person name="Veneault-Fourrey C."/>
            <person name="LaButti K."/>
            <person name="Lindquist E.A."/>
            <person name="Lipzen A."/>
            <person name="Lundell T."/>
            <person name="Morin E."/>
            <person name="Murat C."/>
            <person name="Riley R."/>
            <person name="Ohm R."/>
            <person name="Sun H."/>
            <person name="Tunlid A."/>
            <person name="Henrissat B."/>
            <person name="Grigoriev I.V."/>
            <person name="Hibbett D.S."/>
            <person name="Martin F."/>
        </authorList>
    </citation>
    <scope>NUCLEOTIDE SEQUENCE [LARGE SCALE GENOMIC DNA]</scope>
    <source>
        <strain evidence="2">Foug A</strain>
    </source>
</reference>
<protein>
    <submittedName>
        <fullName evidence="1">Uncharacterized protein</fullName>
    </submittedName>
</protein>
<dbReference type="Pfam" id="PF18759">
    <property type="entry name" value="Plavaka"/>
    <property type="match status" value="1"/>
</dbReference>
<evidence type="ECO:0000313" key="2">
    <source>
        <dbReference type="Proteomes" id="UP000053989"/>
    </source>
</evidence>
<dbReference type="AlphaFoldDB" id="A0A0C2YQ09"/>
<dbReference type="EMBL" id="KN822237">
    <property type="protein sequence ID" value="KIM51828.1"/>
    <property type="molecule type" value="Genomic_DNA"/>
</dbReference>
<feature type="non-terminal residue" evidence="1">
    <location>
        <position position="1"/>
    </location>
</feature>
<keyword evidence="2" id="KW-1185">Reference proteome</keyword>
<accession>A0A0C2YQ09</accession>
<dbReference type="OrthoDB" id="3199698at2759"/>
<dbReference type="STRING" id="1036808.A0A0C2YQ09"/>
<proteinExistence type="predicted"/>
<evidence type="ECO:0000313" key="1">
    <source>
        <dbReference type="EMBL" id="KIM51828.1"/>
    </source>
</evidence>
<gene>
    <name evidence="1" type="ORF">SCLCIDRAFT_142443</name>
</gene>